<feature type="region of interest" description="Disordered" evidence="3">
    <location>
        <begin position="927"/>
        <end position="979"/>
    </location>
</feature>
<evidence type="ECO:0000313" key="6">
    <source>
        <dbReference type="Proteomes" id="UP001498398"/>
    </source>
</evidence>
<feature type="compositionally biased region" description="Basic and acidic residues" evidence="3">
    <location>
        <begin position="417"/>
        <end position="442"/>
    </location>
</feature>
<sequence>MDTTVNGTSNAKIDDEKARHDKRLALKQLNTTKNAPESSKLDSSLKRHTALIKRMRQSMASDNREQILKDIDTLSLEKYVDEIVGSTLDGISRCKTEKDVWSAVEIISALHRRFPTTFTPSLVSQLSQALSVPSRSSMSGLSQEQREKEDASRVSRQRPVLRVCSELALVGVIRDDVGRSGGEWIMKAVKDMLSNDPTLSSLPLLTTFLKSYSLPYLGLLPSSSSKQVSTNVDGDSLSSSVQEHATSVDAFPPLISEEDQLVEKDTRDRFKRMCEGYFENVCKKLVIEHTRLQEQDRRNHEAYIRSGEIFEDRQQAYEKMTKGYEKLLASCQQLSELLYLPLPTLPNNARKTDSIQIGLSSNTGGGDMDEIYTPGGKWEDEEERKFFEEVQDLKDFVPKSVLGIEDGEVQSTEEDQEKIKDREAREKEEMRKLEEELEKLSVEEQVTSKNEETDDTVEEEDVPTPTPGTPKASTPPLSPHLAPQGPSQLLSALLTRLPDATNRALIDQAAVDFAFLNSKAARKRLVKFLGQVPKNRTDLLPHYSRLVATLSKYMPDIGTDLVAILEEEFRYLQRKKNVVKELAEVRLKNITYLSNLTKFRVVPTHLILHIFKVCLDDFSGTNVENLALLLEGCGRFLLRSEDTRERFGTMLELMRRKQSMQHFDQRQLLLLENAYYQCNPPERSPRQEKQRTPMELFIRHLIYDVLAKKTIDKVFKLIRKLDWDDAGIRRILFKIFIKPWKLKFANISLMAMLTYDLQRYQPVFSVSVVDQVLEDVRRGLEQNVYSTNQRRIATIKYLGELYIYRLFSSGIIFDTLWSLVTFGHPDGRPLPNQVCPLDMPDDFFRVRLVCALLDTCGMCFDRGNQKKKLDNFLVFFQYYIHCKDDLPMDVEFMVSDSLEAVRPKLERAKTIEEAAIAVDEMFSSAFQSKEVAEDDDSGEESGDEEERQEDEEREEEEEEEAIDADENEEERAPSPEEAVVLSASNTMQEYLGPSEEAEAEFDKELAKLVTDTSAESRKVDKKTAMALMNSSVLPPGVRRRRPEDGEDEENDGTIDPSVMNFTIITKRGNKHQSRQLAIPAESALAIHTRSAQLQDKVEQQQLKKLVLDYEQREEAEEMKALEARNRAGAIKIRYVAS</sequence>
<dbReference type="EMBL" id="JBANRG010000001">
    <property type="protein sequence ID" value="KAK7472781.1"/>
    <property type="molecule type" value="Genomic_DNA"/>
</dbReference>
<evidence type="ECO:0000256" key="3">
    <source>
        <dbReference type="SAM" id="MobiDB-lite"/>
    </source>
</evidence>
<dbReference type="PANTHER" id="PTHR12839:SF7">
    <property type="entry name" value="REGULATOR OF NONSENSE TRANSCRIPTS 2"/>
    <property type="match status" value="1"/>
</dbReference>
<dbReference type="Pfam" id="PF02854">
    <property type="entry name" value="MIF4G"/>
    <property type="match status" value="2"/>
</dbReference>
<comment type="subcellular location">
    <subcellularLocation>
        <location evidence="1">Cytoplasm</location>
    </subcellularLocation>
</comment>
<name>A0ABR1K5G5_9AGAR</name>
<feature type="domain" description="MIF4G" evidence="4">
    <location>
        <begin position="487"/>
        <end position="681"/>
    </location>
</feature>
<organism evidence="5 6">
    <name type="scientific">Marasmiellus scandens</name>
    <dbReference type="NCBI Taxonomy" id="2682957"/>
    <lineage>
        <taxon>Eukaryota</taxon>
        <taxon>Fungi</taxon>
        <taxon>Dikarya</taxon>
        <taxon>Basidiomycota</taxon>
        <taxon>Agaricomycotina</taxon>
        <taxon>Agaricomycetes</taxon>
        <taxon>Agaricomycetidae</taxon>
        <taxon>Agaricales</taxon>
        <taxon>Marasmiineae</taxon>
        <taxon>Omphalotaceae</taxon>
        <taxon>Marasmiellus</taxon>
    </lineage>
</organism>
<gene>
    <name evidence="5" type="primary">NMD2</name>
    <name evidence="5" type="ORF">VKT23_000888</name>
</gene>
<feature type="compositionally biased region" description="Acidic residues" evidence="3">
    <location>
        <begin position="452"/>
        <end position="462"/>
    </location>
</feature>
<keyword evidence="6" id="KW-1185">Reference proteome</keyword>
<dbReference type="Pfam" id="PF04050">
    <property type="entry name" value="Upf2"/>
    <property type="match status" value="1"/>
</dbReference>
<dbReference type="InterPro" id="IPR007193">
    <property type="entry name" value="Upf2/Nmd2_C"/>
</dbReference>
<feature type="compositionally biased region" description="Acidic residues" evidence="3">
    <location>
        <begin position="932"/>
        <end position="969"/>
    </location>
</feature>
<feature type="compositionally biased region" description="Basic and acidic residues" evidence="3">
    <location>
        <begin position="144"/>
        <end position="153"/>
    </location>
</feature>
<dbReference type="InterPro" id="IPR039762">
    <property type="entry name" value="Nmd2/UPF2"/>
</dbReference>
<dbReference type="Gene3D" id="1.25.40.180">
    <property type="match status" value="3"/>
</dbReference>
<keyword evidence="2" id="KW-0963">Cytoplasm</keyword>
<dbReference type="InterPro" id="IPR003890">
    <property type="entry name" value="MIF4G-like_typ-3"/>
</dbReference>
<dbReference type="SMART" id="SM00543">
    <property type="entry name" value="MIF4G"/>
    <property type="match status" value="2"/>
</dbReference>
<feature type="region of interest" description="Disordered" evidence="3">
    <location>
        <begin position="1"/>
        <end position="43"/>
    </location>
</feature>
<evidence type="ECO:0000313" key="5">
    <source>
        <dbReference type="EMBL" id="KAK7472781.1"/>
    </source>
</evidence>
<evidence type="ECO:0000256" key="2">
    <source>
        <dbReference type="ARBA" id="ARBA00022490"/>
    </source>
</evidence>
<feature type="region of interest" description="Disordered" evidence="3">
    <location>
        <begin position="134"/>
        <end position="155"/>
    </location>
</feature>
<feature type="region of interest" description="Disordered" evidence="3">
    <location>
        <begin position="1028"/>
        <end position="1059"/>
    </location>
</feature>
<dbReference type="PANTHER" id="PTHR12839">
    <property type="entry name" value="NONSENSE-MEDIATED MRNA DECAY PROTEIN 2 UP-FRAMESHIFT SUPPRESSOR 2"/>
    <property type="match status" value="1"/>
</dbReference>
<dbReference type="Proteomes" id="UP001498398">
    <property type="component" value="Unassembled WGS sequence"/>
</dbReference>
<proteinExistence type="predicted"/>
<comment type="caution">
    <text evidence="5">The sequence shown here is derived from an EMBL/GenBank/DDBJ whole genome shotgun (WGS) entry which is preliminary data.</text>
</comment>
<accession>A0ABR1K5G5</accession>
<feature type="domain" description="MIF4G" evidence="4">
    <location>
        <begin position="696"/>
        <end position="904"/>
    </location>
</feature>
<dbReference type="SUPFAM" id="SSF48371">
    <property type="entry name" value="ARM repeat"/>
    <property type="match status" value="2"/>
</dbReference>
<feature type="compositionally biased region" description="Polar residues" evidence="3">
    <location>
        <begin position="28"/>
        <end position="37"/>
    </location>
</feature>
<evidence type="ECO:0000259" key="4">
    <source>
        <dbReference type="SMART" id="SM00543"/>
    </source>
</evidence>
<reference evidence="5 6" key="1">
    <citation type="submission" date="2024-01" db="EMBL/GenBank/DDBJ databases">
        <title>A draft genome for the cacao thread blight pathogen Marasmiellus scandens.</title>
        <authorList>
            <person name="Baruah I.K."/>
            <person name="Leung J."/>
            <person name="Bukari Y."/>
            <person name="Amoako-Attah I."/>
            <person name="Meinhardt L.W."/>
            <person name="Bailey B.A."/>
            <person name="Cohen S.P."/>
        </authorList>
    </citation>
    <scope>NUCLEOTIDE SEQUENCE [LARGE SCALE GENOMIC DNA]</scope>
    <source>
        <strain evidence="5 6">GH-19</strain>
    </source>
</reference>
<evidence type="ECO:0000256" key="1">
    <source>
        <dbReference type="ARBA" id="ARBA00004496"/>
    </source>
</evidence>
<feature type="compositionally biased region" description="Polar residues" evidence="3">
    <location>
        <begin position="1"/>
        <end position="11"/>
    </location>
</feature>
<protein>
    <submittedName>
        <fullName evidence="5">mRNA decay protein</fullName>
    </submittedName>
</protein>
<dbReference type="Gene3D" id="4.10.80.160">
    <property type="match status" value="1"/>
</dbReference>
<dbReference type="InterPro" id="IPR016024">
    <property type="entry name" value="ARM-type_fold"/>
</dbReference>
<feature type="region of interest" description="Disordered" evidence="3">
    <location>
        <begin position="404"/>
        <end position="484"/>
    </location>
</feature>
<feature type="compositionally biased region" description="Acidic residues" evidence="3">
    <location>
        <begin position="405"/>
        <end position="416"/>
    </location>
</feature>